<dbReference type="Pfam" id="PF01106">
    <property type="entry name" value="NifU"/>
    <property type="match status" value="1"/>
</dbReference>
<protein>
    <recommendedName>
        <fullName evidence="4">Scaffold protein Nfu/NifU N-terminal domain-containing protein</fullName>
    </recommendedName>
</protein>
<evidence type="ECO:0000313" key="6">
    <source>
        <dbReference type="Proteomes" id="UP000583944"/>
    </source>
</evidence>
<feature type="region of interest" description="Disordered" evidence="2">
    <location>
        <begin position="419"/>
        <end position="460"/>
    </location>
</feature>
<dbReference type="VEuPathDB" id="TriTrypDB:BCY84_10944"/>
<dbReference type="InterPro" id="IPR014824">
    <property type="entry name" value="Nfu/NifU_N"/>
</dbReference>
<feature type="domain" description="Scaffold protein Nfu/NifU N-terminal" evidence="4">
    <location>
        <begin position="123"/>
        <end position="205"/>
    </location>
</feature>
<feature type="compositionally biased region" description="Basic and acidic residues" evidence="2">
    <location>
        <begin position="434"/>
        <end position="444"/>
    </location>
</feature>
<feature type="compositionally biased region" description="Low complexity" evidence="2">
    <location>
        <begin position="445"/>
        <end position="460"/>
    </location>
</feature>
<dbReference type="Pfam" id="PF08712">
    <property type="entry name" value="Nfu_N"/>
    <property type="match status" value="1"/>
</dbReference>
<evidence type="ECO:0000256" key="3">
    <source>
        <dbReference type="SAM" id="Phobius"/>
    </source>
</evidence>
<dbReference type="EMBL" id="JABDHM010000009">
    <property type="protein sequence ID" value="KAF5224973.1"/>
    <property type="molecule type" value="Genomic_DNA"/>
</dbReference>
<dbReference type="InterPro" id="IPR001075">
    <property type="entry name" value="NIF_FeS_clus_asmbl_NifU_C"/>
</dbReference>
<dbReference type="GO" id="GO:0051536">
    <property type="term" value="F:iron-sulfur cluster binding"/>
    <property type="evidence" value="ECO:0007669"/>
    <property type="project" value="InterPro"/>
</dbReference>
<dbReference type="GO" id="GO:0005739">
    <property type="term" value="C:mitochondrion"/>
    <property type="evidence" value="ECO:0007669"/>
    <property type="project" value="TreeGrafter"/>
</dbReference>
<organism evidence="5 6">
    <name type="scientific">Trypanosoma cruzi</name>
    <dbReference type="NCBI Taxonomy" id="5693"/>
    <lineage>
        <taxon>Eukaryota</taxon>
        <taxon>Discoba</taxon>
        <taxon>Euglenozoa</taxon>
        <taxon>Kinetoplastea</taxon>
        <taxon>Metakinetoplastina</taxon>
        <taxon>Trypanosomatida</taxon>
        <taxon>Trypanosomatidae</taxon>
        <taxon>Trypanosoma</taxon>
        <taxon>Schizotrypanum</taxon>
    </lineage>
</organism>
<keyword evidence="3" id="KW-0812">Transmembrane</keyword>
<dbReference type="Gene3D" id="3.30.300.130">
    <property type="entry name" value="Fe-S cluster assembly (FSCA)"/>
    <property type="match status" value="1"/>
</dbReference>
<evidence type="ECO:0000256" key="1">
    <source>
        <dbReference type="ARBA" id="ARBA00006420"/>
    </source>
</evidence>
<dbReference type="InterPro" id="IPR034904">
    <property type="entry name" value="FSCA_dom_sf"/>
</dbReference>
<feature type="transmembrane region" description="Helical" evidence="3">
    <location>
        <begin position="12"/>
        <end position="30"/>
    </location>
</feature>
<evidence type="ECO:0000259" key="4">
    <source>
        <dbReference type="SMART" id="SM00932"/>
    </source>
</evidence>
<dbReference type="SUPFAM" id="SSF110836">
    <property type="entry name" value="Hypothetical protein SAV1430"/>
    <property type="match status" value="1"/>
</dbReference>
<comment type="caution">
    <text evidence="5">The sequence shown here is derived from an EMBL/GenBank/DDBJ whole genome shotgun (WGS) entry which is preliminary data.</text>
</comment>
<feature type="region of interest" description="Disordered" evidence="2">
    <location>
        <begin position="234"/>
        <end position="293"/>
    </location>
</feature>
<dbReference type="InterPro" id="IPR036498">
    <property type="entry name" value="Nfu/NifU_N_sf"/>
</dbReference>
<dbReference type="SUPFAM" id="SSF117916">
    <property type="entry name" value="Fe-S cluster assembly (FSCA) domain-like"/>
    <property type="match status" value="1"/>
</dbReference>
<proteinExistence type="inferred from homology"/>
<keyword evidence="3" id="KW-0472">Membrane</keyword>
<evidence type="ECO:0000313" key="5">
    <source>
        <dbReference type="EMBL" id="KAF5224973.1"/>
    </source>
</evidence>
<dbReference type="VEuPathDB" id="TriTrypDB:ECC02_001906"/>
<dbReference type="Proteomes" id="UP000583944">
    <property type="component" value="Unassembled WGS sequence"/>
</dbReference>
<reference evidence="5 6" key="1">
    <citation type="journal article" date="2019" name="Genome Biol. Evol.">
        <title>Nanopore Sequencing Significantly Improves Genome Assembly of the Protozoan Parasite Trypanosoma cruzi.</title>
        <authorList>
            <person name="Diaz-Viraque F."/>
            <person name="Pita S."/>
            <person name="Greif G."/>
            <person name="de Souza R.C.M."/>
            <person name="Iraola G."/>
            <person name="Robello C."/>
        </authorList>
    </citation>
    <scope>NUCLEOTIDE SEQUENCE [LARGE SCALE GENOMIC DNA]</scope>
    <source>
        <strain evidence="5 6">Berenice</strain>
    </source>
</reference>
<feature type="transmembrane region" description="Helical" evidence="3">
    <location>
        <begin position="37"/>
        <end position="58"/>
    </location>
</feature>
<dbReference type="AlphaFoldDB" id="A0A7J6YER9"/>
<dbReference type="GO" id="GO:0005506">
    <property type="term" value="F:iron ion binding"/>
    <property type="evidence" value="ECO:0007669"/>
    <property type="project" value="InterPro"/>
</dbReference>
<feature type="transmembrane region" description="Helical" evidence="3">
    <location>
        <begin position="64"/>
        <end position="85"/>
    </location>
</feature>
<dbReference type="SMART" id="SM00932">
    <property type="entry name" value="Nfu_N"/>
    <property type="match status" value="1"/>
</dbReference>
<name>A0A7J6YER9_TRYCR</name>
<keyword evidence="3" id="KW-1133">Transmembrane helix</keyword>
<comment type="similarity">
    <text evidence="1">Belongs to the NifU family.</text>
</comment>
<evidence type="ECO:0000256" key="2">
    <source>
        <dbReference type="SAM" id="MobiDB-lite"/>
    </source>
</evidence>
<feature type="compositionally biased region" description="Polar residues" evidence="2">
    <location>
        <begin position="245"/>
        <end position="264"/>
    </location>
</feature>
<dbReference type="Gene3D" id="3.30.1370.70">
    <property type="entry name" value="Scaffold protein Nfu/NifU, N-terminal domain"/>
    <property type="match status" value="1"/>
</dbReference>
<feature type="compositionally biased region" description="Basic and acidic residues" evidence="2">
    <location>
        <begin position="265"/>
        <end position="282"/>
    </location>
</feature>
<dbReference type="PANTHER" id="PTHR11178:SF52">
    <property type="entry name" value="PROTEIN 5, PUTATIVE-RELATED"/>
    <property type="match status" value="1"/>
</dbReference>
<dbReference type="GO" id="GO:0016226">
    <property type="term" value="P:iron-sulfur cluster assembly"/>
    <property type="evidence" value="ECO:0007669"/>
    <property type="project" value="InterPro"/>
</dbReference>
<gene>
    <name evidence="5" type="ORF">ECC02_001906</name>
</gene>
<sequence length="460" mass="51608">MTLRYGNEEGVFYLFLCVCLCVCVCVRAQRCVNRYRCVFLLSGNGSLLFFFFAAFLPFSTACKGGVSVCVCVFVCAYIRMVWMLLHRWAQISTRHIFQRPLNVPQGTGMWDVACWMSRRAFLIRFQETPNEACYKFFVNDVAFLPAGHAGTLRFDLDNCFQSPLAEKILHGLPMVEEVTIGPHFVTVRRVDDADADAAARYFAHKMGSRTDTPKEAARRSAVLQQRVVDAMLEGDADGVQPPPTSSSSSNDHGEQGVTNSNGESSLHREDARQPKRDKLSEKETEEGIGTGEHVDEATLRDLLLSTHWSELKLHVSALLTDHLFSGRPHVDPDAPHPHPDTLPQEGDSEVVLILKELISTTIRPQLQLDGGDIRFVSLEGGVMYVEMLGACRRCKSSKTTLSDLIERTTRHWVPEVHEVREAEQRKPPHKNSPRRGETKFRNQETTKTVTTRTTVACGAE</sequence>
<accession>A0A7J6YER9</accession>
<dbReference type="PANTHER" id="PTHR11178">
    <property type="entry name" value="IRON-SULFUR CLUSTER SCAFFOLD PROTEIN NFU-RELATED"/>
    <property type="match status" value="1"/>
</dbReference>